<dbReference type="Proteomes" id="UP000501387">
    <property type="component" value="Chromosome"/>
</dbReference>
<protein>
    <submittedName>
        <fullName evidence="1">Uncharacterized protein</fullName>
    </submittedName>
</protein>
<dbReference type="EMBL" id="CP049934">
    <property type="protein sequence ID" value="QIM16559.1"/>
    <property type="molecule type" value="Genomic_DNA"/>
</dbReference>
<accession>A0A6G8FJU7</accession>
<dbReference type="RefSeq" id="WP_166323675.1">
    <property type="nucleotide sequence ID" value="NZ_CP049934.1"/>
</dbReference>
<proteinExistence type="predicted"/>
<evidence type="ECO:0000313" key="1">
    <source>
        <dbReference type="EMBL" id="QIM16559.1"/>
    </source>
</evidence>
<gene>
    <name evidence="1" type="ORF">G7067_09290</name>
</gene>
<dbReference type="KEGG" id="lins:G7067_09290"/>
<name>A0A6G8FJU7_9MICO</name>
<sequence length="234" mass="25610">MSVGVDGFYQSNNSENRLAWVTLPSTLQELRLARGAFLSRSLPVVVEIRTGAPPGDGANSITLGNGIIAENGHLFWYGATSQTDTVWASELSPGSFDYDITGYRELKLELDGGTIAEMNGSSQRFAYPEGEGHRASFAGVPEYTGISPAYPFGRHWLILPEPIRADHEFLGWCPSPPVAATCQDASGQAVVTLRSGQEFDLVDTQGFLTCSTPFGKASRQHRRIRTRRRHHPMP</sequence>
<organism evidence="1 2">
    <name type="scientific">Leucobacter insecticola</name>
    <dbReference type="NCBI Taxonomy" id="2714934"/>
    <lineage>
        <taxon>Bacteria</taxon>
        <taxon>Bacillati</taxon>
        <taxon>Actinomycetota</taxon>
        <taxon>Actinomycetes</taxon>
        <taxon>Micrococcales</taxon>
        <taxon>Microbacteriaceae</taxon>
        <taxon>Leucobacter</taxon>
    </lineage>
</organism>
<reference evidence="1 2" key="1">
    <citation type="submission" date="2020-03" db="EMBL/GenBank/DDBJ databases">
        <title>Leucobacter sp. nov., isolated from beetles.</title>
        <authorList>
            <person name="Hyun D.-W."/>
            <person name="Bae J.-W."/>
        </authorList>
    </citation>
    <scope>NUCLEOTIDE SEQUENCE [LARGE SCALE GENOMIC DNA]</scope>
    <source>
        <strain evidence="1 2">HDW9B</strain>
    </source>
</reference>
<keyword evidence="2" id="KW-1185">Reference proteome</keyword>
<evidence type="ECO:0000313" key="2">
    <source>
        <dbReference type="Proteomes" id="UP000501387"/>
    </source>
</evidence>
<dbReference type="AlphaFoldDB" id="A0A6G8FJU7"/>